<evidence type="ECO:0000256" key="1">
    <source>
        <dbReference type="ARBA" id="ARBA00022737"/>
    </source>
</evidence>
<name>A0A383CEG2_9ZZZZ</name>
<dbReference type="InterPro" id="IPR001258">
    <property type="entry name" value="NHL_repeat"/>
</dbReference>
<keyword evidence="1" id="KW-0677">Repeat</keyword>
<dbReference type="PANTHER" id="PTHR24104">
    <property type="entry name" value="E3 UBIQUITIN-PROTEIN LIGASE NHLRC1-RELATED"/>
    <property type="match status" value="1"/>
</dbReference>
<dbReference type="Pfam" id="PF01436">
    <property type="entry name" value="NHL"/>
    <property type="match status" value="1"/>
</dbReference>
<organism evidence="2">
    <name type="scientific">marine metagenome</name>
    <dbReference type="NCBI Taxonomy" id="408172"/>
    <lineage>
        <taxon>unclassified sequences</taxon>
        <taxon>metagenomes</taxon>
        <taxon>ecological metagenomes</taxon>
    </lineage>
</organism>
<dbReference type="GO" id="GO:0008270">
    <property type="term" value="F:zinc ion binding"/>
    <property type="evidence" value="ECO:0007669"/>
    <property type="project" value="UniProtKB-KW"/>
</dbReference>
<dbReference type="Gene3D" id="2.120.10.30">
    <property type="entry name" value="TolB, C-terminal domain"/>
    <property type="match status" value="1"/>
</dbReference>
<evidence type="ECO:0008006" key="3">
    <source>
        <dbReference type="Google" id="ProtNLM"/>
    </source>
</evidence>
<reference evidence="2" key="1">
    <citation type="submission" date="2018-05" db="EMBL/GenBank/DDBJ databases">
        <authorList>
            <person name="Lanie J.A."/>
            <person name="Ng W.-L."/>
            <person name="Kazmierczak K.M."/>
            <person name="Andrzejewski T.M."/>
            <person name="Davidsen T.M."/>
            <person name="Wayne K.J."/>
            <person name="Tettelin H."/>
            <person name="Glass J.I."/>
            <person name="Rusch D."/>
            <person name="Podicherti R."/>
            <person name="Tsui H.-C.T."/>
            <person name="Winkler M.E."/>
        </authorList>
    </citation>
    <scope>NUCLEOTIDE SEQUENCE</scope>
</reference>
<dbReference type="InterPro" id="IPR050952">
    <property type="entry name" value="TRIM-NHL_E3_ligases"/>
</dbReference>
<dbReference type="InterPro" id="IPR011042">
    <property type="entry name" value="6-blade_b-propeller_TolB-like"/>
</dbReference>
<dbReference type="SUPFAM" id="SSF63829">
    <property type="entry name" value="Calcium-dependent phosphotriesterase"/>
    <property type="match status" value="1"/>
</dbReference>
<accession>A0A383CEG2</accession>
<protein>
    <recommendedName>
        <fullName evidence="3">SMP-30/Gluconolactonase/LRE-like region domain-containing protein</fullName>
    </recommendedName>
</protein>
<gene>
    <name evidence="2" type="ORF">METZ01_LOCUS483378</name>
</gene>
<proteinExistence type="predicted"/>
<dbReference type="AlphaFoldDB" id="A0A383CEG2"/>
<evidence type="ECO:0000313" key="2">
    <source>
        <dbReference type="EMBL" id="SVE30524.1"/>
    </source>
</evidence>
<dbReference type="PROSITE" id="PS51125">
    <property type="entry name" value="NHL"/>
    <property type="match status" value="1"/>
</dbReference>
<feature type="non-terminal residue" evidence="2">
    <location>
        <position position="154"/>
    </location>
</feature>
<dbReference type="EMBL" id="UINC01208129">
    <property type="protein sequence ID" value="SVE30524.1"/>
    <property type="molecule type" value="Genomic_DNA"/>
</dbReference>
<sequence length="154" mass="16654">MTRPHALLRVGVTYEKTLGMRRLTNTPVDLAIGNDGDLHILSRSDELTFIRRLSFNDDDLGAVNLVGGGGQVGGTSKTDGHFVWPAALLMDSDENLWVSDEATCQISNITVEGKVICQWGEQGSADGEMNRPSGIALDSNGDIFVADTLNHRIQ</sequence>
<dbReference type="PANTHER" id="PTHR24104:SF25">
    <property type="entry name" value="PROTEIN LIN-41"/>
    <property type="match status" value="1"/>
</dbReference>